<proteinExistence type="inferred from homology"/>
<evidence type="ECO:0008006" key="5">
    <source>
        <dbReference type="Google" id="ProtNLM"/>
    </source>
</evidence>
<feature type="transmembrane region" description="Helical" evidence="2">
    <location>
        <begin position="50"/>
        <end position="71"/>
    </location>
</feature>
<dbReference type="AlphaFoldDB" id="A0AAV5TJB5"/>
<sequence length="209" mass="24049">SGLGYFPVPFLNIIRLAGFNLSFLFCGAVFSERMCATRYVIDYESNVRTYISVSLNISADIFSILIATLIVKGVLNGYYLSLVALFPNPFYCLMFRTMLRRNERHLNRLSEQRGAKSRDAYTLSLRVQLKENIWSMQKIEYVLYLLSFVLAFDLIFVFLPPLFLDGPHDMRSLQWFTVAANIVVALLLVAAISMAFHSDFLPTRLKRFI</sequence>
<dbReference type="GO" id="GO:0007606">
    <property type="term" value="P:sensory perception of chemical stimulus"/>
    <property type="evidence" value="ECO:0007669"/>
    <property type="project" value="InterPro"/>
</dbReference>
<feature type="non-terminal residue" evidence="3">
    <location>
        <position position="209"/>
    </location>
</feature>
<name>A0AAV5TJB5_9BILA</name>
<evidence type="ECO:0000313" key="4">
    <source>
        <dbReference type="Proteomes" id="UP001432027"/>
    </source>
</evidence>
<evidence type="ECO:0000256" key="1">
    <source>
        <dbReference type="ARBA" id="ARBA00006803"/>
    </source>
</evidence>
<keyword evidence="4" id="KW-1185">Reference proteome</keyword>
<feature type="transmembrane region" description="Helical" evidence="2">
    <location>
        <begin position="175"/>
        <end position="197"/>
    </location>
</feature>
<keyword evidence="2" id="KW-0812">Transmembrane</keyword>
<feature type="transmembrane region" description="Helical" evidence="2">
    <location>
        <begin position="77"/>
        <end position="99"/>
    </location>
</feature>
<comment type="caution">
    <text evidence="3">The sequence shown here is derived from an EMBL/GenBank/DDBJ whole genome shotgun (WGS) entry which is preliminary data.</text>
</comment>
<dbReference type="PANTHER" id="PTHR23128:SF132">
    <property type="entry name" value="SERPENTINE RECEPTOR, CLASS E (EPSILON)-RELATED"/>
    <property type="match status" value="1"/>
</dbReference>
<protein>
    <recommendedName>
        <fullName evidence="5">G protein-coupled receptor</fullName>
    </recommendedName>
</protein>
<accession>A0AAV5TJB5</accession>
<dbReference type="InterPro" id="IPR004151">
    <property type="entry name" value="7TM_GPCR_serpentine_rcpt_Sre"/>
</dbReference>
<comment type="similarity">
    <text evidence="1">Belongs to the nematode receptor-like protein sre family.</text>
</comment>
<feature type="transmembrane region" description="Helical" evidence="2">
    <location>
        <begin position="12"/>
        <end position="30"/>
    </location>
</feature>
<evidence type="ECO:0000256" key="2">
    <source>
        <dbReference type="SAM" id="Phobius"/>
    </source>
</evidence>
<feature type="transmembrane region" description="Helical" evidence="2">
    <location>
        <begin position="141"/>
        <end position="163"/>
    </location>
</feature>
<dbReference type="EMBL" id="BTSX01000004">
    <property type="protein sequence ID" value="GMS94409.1"/>
    <property type="molecule type" value="Genomic_DNA"/>
</dbReference>
<dbReference type="GO" id="GO:0016020">
    <property type="term" value="C:membrane"/>
    <property type="evidence" value="ECO:0007669"/>
    <property type="project" value="InterPro"/>
</dbReference>
<feature type="non-terminal residue" evidence="3">
    <location>
        <position position="1"/>
    </location>
</feature>
<evidence type="ECO:0000313" key="3">
    <source>
        <dbReference type="EMBL" id="GMS94409.1"/>
    </source>
</evidence>
<keyword evidence="2" id="KW-1133">Transmembrane helix</keyword>
<dbReference type="Pfam" id="PF03125">
    <property type="entry name" value="Sre"/>
    <property type="match status" value="1"/>
</dbReference>
<dbReference type="PANTHER" id="PTHR23128">
    <property type="entry name" value="SERPENTINE RECEPTOR, CLASS E (EPSILON)-RELATED"/>
    <property type="match status" value="1"/>
</dbReference>
<dbReference type="Proteomes" id="UP001432027">
    <property type="component" value="Unassembled WGS sequence"/>
</dbReference>
<organism evidence="3 4">
    <name type="scientific">Pristionchus entomophagus</name>
    <dbReference type="NCBI Taxonomy" id="358040"/>
    <lineage>
        <taxon>Eukaryota</taxon>
        <taxon>Metazoa</taxon>
        <taxon>Ecdysozoa</taxon>
        <taxon>Nematoda</taxon>
        <taxon>Chromadorea</taxon>
        <taxon>Rhabditida</taxon>
        <taxon>Rhabditina</taxon>
        <taxon>Diplogasteromorpha</taxon>
        <taxon>Diplogasteroidea</taxon>
        <taxon>Neodiplogasteridae</taxon>
        <taxon>Pristionchus</taxon>
    </lineage>
</organism>
<reference evidence="3" key="1">
    <citation type="submission" date="2023-10" db="EMBL/GenBank/DDBJ databases">
        <title>Genome assembly of Pristionchus species.</title>
        <authorList>
            <person name="Yoshida K."/>
            <person name="Sommer R.J."/>
        </authorList>
    </citation>
    <scope>NUCLEOTIDE SEQUENCE</scope>
    <source>
        <strain evidence="3">RS0144</strain>
    </source>
</reference>
<keyword evidence="2" id="KW-0472">Membrane</keyword>
<gene>
    <name evidence="3" type="ORF">PENTCL1PPCAC_16584</name>
</gene>